<dbReference type="InterPro" id="IPR001736">
    <property type="entry name" value="PLipase_D/transphosphatidylase"/>
</dbReference>
<feature type="domain" description="PLD phosphodiesterase" evidence="6">
    <location>
        <begin position="415"/>
        <end position="442"/>
    </location>
</feature>
<dbReference type="PANTHER" id="PTHR21248">
    <property type="entry name" value="CARDIOLIPIN SYNTHASE"/>
    <property type="match status" value="1"/>
</dbReference>
<dbReference type="Gene3D" id="3.30.870.10">
    <property type="entry name" value="Endonuclease Chain A"/>
    <property type="match status" value="2"/>
</dbReference>
<dbReference type="Pfam" id="PF13091">
    <property type="entry name" value="PLDc_2"/>
    <property type="match status" value="2"/>
</dbReference>
<evidence type="ECO:0000259" key="6">
    <source>
        <dbReference type="PROSITE" id="PS50035"/>
    </source>
</evidence>
<dbReference type="CDD" id="cd09113">
    <property type="entry name" value="PLDc_ymdC_like_2"/>
    <property type="match status" value="1"/>
</dbReference>
<gene>
    <name evidence="7" type="ORF">CEW88_16180</name>
</gene>
<dbReference type="PROSITE" id="PS51257">
    <property type="entry name" value="PROKAR_LIPOPROTEIN"/>
    <property type="match status" value="1"/>
</dbReference>
<dbReference type="SUPFAM" id="SSF56024">
    <property type="entry name" value="Phospholipase D/nuclease"/>
    <property type="match status" value="2"/>
</dbReference>
<dbReference type="InterPro" id="IPR025202">
    <property type="entry name" value="PLD-like_dom"/>
</dbReference>
<name>A0A2U8HH65_9RHOB</name>
<evidence type="ECO:0000313" key="7">
    <source>
        <dbReference type="EMBL" id="AWI85277.1"/>
    </source>
</evidence>
<protein>
    <recommendedName>
        <fullName evidence="3">Phospholipase D</fullName>
    </recommendedName>
    <alternativeName>
        <fullName evidence="5">Choline phosphatase</fullName>
    </alternativeName>
</protein>
<evidence type="ECO:0000256" key="3">
    <source>
        <dbReference type="ARBA" id="ARBA00018392"/>
    </source>
</evidence>
<evidence type="ECO:0000256" key="5">
    <source>
        <dbReference type="ARBA" id="ARBA00029594"/>
    </source>
</evidence>
<comment type="subcellular location">
    <subcellularLocation>
        <location evidence="2">Secreted</location>
    </subcellularLocation>
</comment>
<accession>A0A2U8HH65</accession>
<dbReference type="GO" id="GO:0030572">
    <property type="term" value="F:phosphatidyltransferase activity"/>
    <property type="evidence" value="ECO:0007669"/>
    <property type="project" value="UniProtKB-ARBA"/>
</dbReference>
<comment type="function">
    <text evidence="1">Could be a virulence factor.</text>
</comment>
<dbReference type="CDD" id="cd09111">
    <property type="entry name" value="PLDc_ymdC_like_1"/>
    <property type="match status" value="1"/>
</dbReference>
<dbReference type="AlphaFoldDB" id="A0A2U8HH65"/>
<dbReference type="KEGG" id="ypac:CEW88_16180"/>
<dbReference type="GO" id="GO:0005576">
    <property type="term" value="C:extracellular region"/>
    <property type="evidence" value="ECO:0007669"/>
    <property type="project" value="UniProtKB-SubCell"/>
</dbReference>
<dbReference type="GO" id="GO:0032049">
    <property type="term" value="P:cardiolipin biosynthetic process"/>
    <property type="evidence" value="ECO:0007669"/>
    <property type="project" value="UniProtKB-ARBA"/>
</dbReference>
<dbReference type="EMBL" id="CP022190">
    <property type="protein sequence ID" value="AWI85277.1"/>
    <property type="molecule type" value="Genomic_DNA"/>
</dbReference>
<evidence type="ECO:0000256" key="4">
    <source>
        <dbReference type="ARBA" id="ARBA00022525"/>
    </source>
</evidence>
<dbReference type="PROSITE" id="PS50035">
    <property type="entry name" value="PLD"/>
    <property type="match status" value="2"/>
</dbReference>
<organism evidence="7 8">
    <name type="scientific">Alloyangia pacifica</name>
    <dbReference type="NCBI Taxonomy" id="311180"/>
    <lineage>
        <taxon>Bacteria</taxon>
        <taxon>Pseudomonadati</taxon>
        <taxon>Pseudomonadota</taxon>
        <taxon>Alphaproteobacteria</taxon>
        <taxon>Rhodobacterales</taxon>
        <taxon>Roseobacteraceae</taxon>
        <taxon>Alloyangia</taxon>
    </lineage>
</organism>
<evidence type="ECO:0000256" key="1">
    <source>
        <dbReference type="ARBA" id="ARBA00003145"/>
    </source>
</evidence>
<dbReference type="Proteomes" id="UP000244915">
    <property type="component" value="Chromosome 2"/>
</dbReference>
<reference evidence="7 8" key="1">
    <citation type="submission" date="2017-06" db="EMBL/GenBank/DDBJ databases">
        <title>Yangia sp. YSBP01 complete genome sequence.</title>
        <authorList>
            <person name="Woo J.-H."/>
            <person name="Kim H.-S."/>
        </authorList>
    </citation>
    <scope>NUCLEOTIDE SEQUENCE [LARGE SCALE GENOMIC DNA]</scope>
    <source>
        <strain evidence="7 8">YSBP01</strain>
    </source>
</reference>
<evidence type="ECO:0000256" key="2">
    <source>
        <dbReference type="ARBA" id="ARBA00004613"/>
    </source>
</evidence>
<sequence length="525" mass="57787">MAKLGEADPPSPRSEATMFRFLSAFFLCVFLASCSSQLPEGPRTTSAALTAPASAPLSQITRMWQGRTDGTSGVHIISNGIDALALRLGLAEQAVTSIDAQYYLLHNDEAGRLFTDALLRAADRGVRVRLLLDDMDTRGYDEATHALETHPNIEIRLFNPFARSHGKALSALLEFRRINRRMHNKSMTFDGRVTIVGGRNIGDEYFSAREESNYDDLDLLAAGPVVDDVGRTFDSYWNSRYAVPASQVITPKEDGADLEAVRTALAQHRQRIALTPYGGALLDHIASLKRQPLQLTAARATLLADPPEKAAGELPASETFAASMLPYVTALESEFLVVSAYFVPRDSGTALLRALEERGVDVTVMTNSLDATDVPAVYAHYAHSRRDLLEAGVDLWELRAEKERPDRTLSGLGLSRSALHAKAFVLDRKLLFIGSFNWDPRSVRINSEMGILVDSPALATQAAVNFKKLLPEAAFHVQMGEDGRMQWLEHDAGNRWRLYRSEPILSQMRATTAWLTGLLPIGGQL</sequence>
<keyword evidence="4" id="KW-0964">Secreted</keyword>
<proteinExistence type="predicted"/>
<dbReference type="PANTHER" id="PTHR21248:SF12">
    <property type="entry name" value="CARDIOLIPIN SYNTHASE C"/>
    <property type="match status" value="1"/>
</dbReference>
<feature type="domain" description="PLD phosphodiesterase" evidence="6">
    <location>
        <begin position="178"/>
        <end position="205"/>
    </location>
</feature>
<dbReference type="SMART" id="SM00155">
    <property type="entry name" value="PLDc"/>
    <property type="match status" value="2"/>
</dbReference>
<evidence type="ECO:0000313" key="8">
    <source>
        <dbReference type="Proteomes" id="UP000244915"/>
    </source>
</evidence>